<accession>A0ABX8CM95</accession>
<dbReference type="InterPro" id="IPR016181">
    <property type="entry name" value="Acyl_CoA_acyltransferase"/>
</dbReference>
<dbReference type="RefSeq" id="WP_213556154.1">
    <property type="nucleotide sequence ID" value="NZ_JBHZDI010000037.1"/>
</dbReference>
<organism evidence="1 2">
    <name type="scientific">Nocardia tengchongensis</name>
    <dbReference type="NCBI Taxonomy" id="2055889"/>
    <lineage>
        <taxon>Bacteria</taxon>
        <taxon>Bacillati</taxon>
        <taxon>Actinomycetota</taxon>
        <taxon>Actinomycetes</taxon>
        <taxon>Mycobacteriales</taxon>
        <taxon>Nocardiaceae</taxon>
        <taxon>Nocardia</taxon>
    </lineage>
</organism>
<dbReference type="SUPFAM" id="SSF55729">
    <property type="entry name" value="Acyl-CoA N-acyltransferases (Nat)"/>
    <property type="match status" value="1"/>
</dbReference>
<protein>
    <recommendedName>
        <fullName evidence="3">N-acetyltransferase domain-containing protein</fullName>
    </recommendedName>
</protein>
<reference evidence="1 2" key="1">
    <citation type="submission" date="2021-04" db="EMBL/GenBank/DDBJ databases">
        <title>Nocardia tengchongensis.</title>
        <authorList>
            <person name="Zhuang k."/>
            <person name="Ran Y."/>
            <person name="Li W."/>
        </authorList>
    </citation>
    <scope>NUCLEOTIDE SEQUENCE [LARGE SCALE GENOMIC DNA]</scope>
    <source>
        <strain evidence="1 2">CFH S0057</strain>
    </source>
</reference>
<dbReference type="Proteomes" id="UP000683310">
    <property type="component" value="Chromosome"/>
</dbReference>
<gene>
    <name evidence="1" type="ORF">KHQ06_27925</name>
</gene>
<keyword evidence="2" id="KW-1185">Reference proteome</keyword>
<sequence length="52" mass="5791">MGATHLKAITTPTNHTSINFHKALGFHTHLVEDYNGPGQPRIIFTRNLNPPL</sequence>
<name>A0ABX8CM95_9NOCA</name>
<dbReference type="Gene3D" id="3.40.630.30">
    <property type="match status" value="1"/>
</dbReference>
<dbReference type="EMBL" id="CP074371">
    <property type="protein sequence ID" value="QVI20063.1"/>
    <property type="molecule type" value="Genomic_DNA"/>
</dbReference>
<proteinExistence type="predicted"/>
<evidence type="ECO:0000313" key="2">
    <source>
        <dbReference type="Proteomes" id="UP000683310"/>
    </source>
</evidence>
<evidence type="ECO:0008006" key="3">
    <source>
        <dbReference type="Google" id="ProtNLM"/>
    </source>
</evidence>
<evidence type="ECO:0000313" key="1">
    <source>
        <dbReference type="EMBL" id="QVI20063.1"/>
    </source>
</evidence>